<dbReference type="GO" id="GO:0046872">
    <property type="term" value="F:metal ion binding"/>
    <property type="evidence" value="ECO:0007669"/>
    <property type="project" value="InterPro"/>
</dbReference>
<feature type="domain" description="HMA" evidence="1">
    <location>
        <begin position="46"/>
        <end position="87"/>
    </location>
</feature>
<dbReference type="Proteomes" id="UP000186112">
    <property type="component" value="Unassembled WGS sequence"/>
</dbReference>
<dbReference type="InterPro" id="IPR006121">
    <property type="entry name" value="HMA_dom"/>
</dbReference>
<keyword evidence="3" id="KW-1185">Reference proteome</keyword>
<reference evidence="2 3" key="1">
    <citation type="submission" date="2016-02" db="EMBL/GenBank/DDBJ databases">
        <title>Genome sequence of Tissierella creatinophila DSM 6911.</title>
        <authorList>
            <person name="Poehlein A."/>
            <person name="Daniel R."/>
        </authorList>
    </citation>
    <scope>NUCLEOTIDE SEQUENCE [LARGE SCALE GENOMIC DNA]</scope>
    <source>
        <strain evidence="2 3">DSM 6911</strain>
    </source>
</reference>
<evidence type="ECO:0000313" key="2">
    <source>
        <dbReference type="EMBL" id="OLS03242.1"/>
    </source>
</evidence>
<accession>A0A1U7M7F2</accession>
<gene>
    <name evidence="2" type="ORF">TICRE_09430</name>
</gene>
<dbReference type="Pfam" id="PF00403">
    <property type="entry name" value="HMA"/>
    <property type="match status" value="1"/>
</dbReference>
<dbReference type="SUPFAM" id="SSF55008">
    <property type="entry name" value="HMA, heavy metal-associated domain"/>
    <property type="match status" value="1"/>
</dbReference>
<dbReference type="InterPro" id="IPR036163">
    <property type="entry name" value="HMA_dom_sf"/>
</dbReference>
<evidence type="ECO:0000313" key="3">
    <source>
        <dbReference type="Proteomes" id="UP000186112"/>
    </source>
</evidence>
<protein>
    <recommendedName>
        <fullName evidence="1">HMA domain-containing protein</fullName>
    </recommendedName>
</protein>
<sequence length="126" mass="14977">MLFFKNFVLERLCEFRVMESIPGKIKLKSNAPESVYEQVAPYDRELKKAISFLDEVEEVDVNYEMGTILIEYDARRTNERRIIDWIDTIVKIGLENKEEISKYSSTDIEYLEELLEQQLKEQIGKF</sequence>
<dbReference type="OrthoDB" id="2053977at2"/>
<evidence type="ECO:0000259" key="1">
    <source>
        <dbReference type="Pfam" id="PF00403"/>
    </source>
</evidence>
<proteinExistence type="predicted"/>
<dbReference type="AlphaFoldDB" id="A0A1U7M7F2"/>
<name>A0A1U7M7F2_TISCR</name>
<dbReference type="RefSeq" id="WP_143583054.1">
    <property type="nucleotide sequence ID" value="NZ_LTDM01000011.1"/>
</dbReference>
<organism evidence="2 3">
    <name type="scientific">Tissierella creatinophila DSM 6911</name>
    <dbReference type="NCBI Taxonomy" id="1123403"/>
    <lineage>
        <taxon>Bacteria</taxon>
        <taxon>Bacillati</taxon>
        <taxon>Bacillota</taxon>
        <taxon>Tissierellia</taxon>
        <taxon>Tissierellales</taxon>
        <taxon>Tissierellaceae</taxon>
        <taxon>Tissierella</taxon>
    </lineage>
</organism>
<comment type="caution">
    <text evidence="2">The sequence shown here is derived from an EMBL/GenBank/DDBJ whole genome shotgun (WGS) entry which is preliminary data.</text>
</comment>
<dbReference type="EMBL" id="LTDM01000011">
    <property type="protein sequence ID" value="OLS03242.1"/>
    <property type="molecule type" value="Genomic_DNA"/>
</dbReference>